<gene>
    <name evidence="6" type="ORF">FCI23_24690</name>
</gene>
<name>A0A4U0SLD1_9ACTN</name>
<organism evidence="6 7">
    <name type="scientific">Actinacidiphila oryziradicis</name>
    <dbReference type="NCBI Taxonomy" id="2571141"/>
    <lineage>
        <taxon>Bacteria</taxon>
        <taxon>Bacillati</taxon>
        <taxon>Actinomycetota</taxon>
        <taxon>Actinomycetes</taxon>
        <taxon>Kitasatosporales</taxon>
        <taxon>Streptomycetaceae</taxon>
        <taxon>Actinacidiphila</taxon>
    </lineage>
</organism>
<dbReference type="SUPFAM" id="SSF51679">
    <property type="entry name" value="Bacterial luciferase-like"/>
    <property type="match status" value="1"/>
</dbReference>
<evidence type="ECO:0000313" key="7">
    <source>
        <dbReference type="Proteomes" id="UP000305778"/>
    </source>
</evidence>
<dbReference type="EMBL" id="SUMC01000025">
    <property type="protein sequence ID" value="TKA09017.1"/>
    <property type="molecule type" value="Genomic_DNA"/>
</dbReference>
<proteinExistence type="predicted"/>
<evidence type="ECO:0000313" key="6">
    <source>
        <dbReference type="EMBL" id="TKA09017.1"/>
    </source>
</evidence>
<keyword evidence="4" id="KW-0503">Monooxygenase</keyword>
<keyword evidence="2" id="KW-0288">FMN</keyword>
<comment type="caution">
    <text evidence="6">The sequence shown here is derived from an EMBL/GenBank/DDBJ whole genome shotgun (WGS) entry which is preliminary data.</text>
</comment>
<dbReference type="PANTHER" id="PTHR30011">
    <property type="entry name" value="ALKANESULFONATE MONOOXYGENASE-RELATED"/>
    <property type="match status" value="1"/>
</dbReference>
<keyword evidence="3" id="KW-0560">Oxidoreductase</keyword>
<dbReference type="Pfam" id="PF00296">
    <property type="entry name" value="Bac_luciferase"/>
    <property type="match status" value="1"/>
</dbReference>
<dbReference type="GO" id="GO:0016705">
    <property type="term" value="F:oxidoreductase activity, acting on paired donors, with incorporation or reduction of molecular oxygen"/>
    <property type="evidence" value="ECO:0007669"/>
    <property type="project" value="InterPro"/>
</dbReference>
<accession>A0A4U0SLD1</accession>
<protein>
    <submittedName>
        <fullName evidence="6">LLM class flavin-dependent oxidoreductase</fullName>
    </submittedName>
</protein>
<dbReference type="PANTHER" id="PTHR30011:SF16">
    <property type="entry name" value="C2H2 FINGER DOMAIN TRANSCRIPTION FACTOR (EUROFUNG)-RELATED"/>
    <property type="match status" value="1"/>
</dbReference>
<dbReference type="InterPro" id="IPR051260">
    <property type="entry name" value="Diverse_substr_monoxygenases"/>
</dbReference>
<dbReference type="Proteomes" id="UP000305778">
    <property type="component" value="Unassembled WGS sequence"/>
</dbReference>
<dbReference type="OrthoDB" id="3265338at2"/>
<dbReference type="RefSeq" id="WP_136726115.1">
    <property type="nucleotide sequence ID" value="NZ_SUMC01000025.1"/>
</dbReference>
<feature type="domain" description="Luciferase-like" evidence="5">
    <location>
        <begin position="16"/>
        <end position="108"/>
    </location>
</feature>
<evidence type="ECO:0000256" key="2">
    <source>
        <dbReference type="ARBA" id="ARBA00022643"/>
    </source>
</evidence>
<evidence type="ECO:0000256" key="1">
    <source>
        <dbReference type="ARBA" id="ARBA00022630"/>
    </source>
</evidence>
<keyword evidence="7" id="KW-1185">Reference proteome</keyword>
<dbReference type="AlphaFoldDB" id="A0A4U0SLD1"/>
<dbReference type="Gene3D" id="3.20.20.30">
    <property type="entry name" value="Luciferase-like domain"/>
    <property type="match status" value="2"/>
</dbReference>
<sequence length="296" mass="31177">MPAPTRPLHLAVAIDGRRKYSAASAYYVELARLAEHGTLDFVTLEDSPAPPEDGTGRLDALAVLTRVAPATDRIGLVPTVTTTHTGPFPVPAALATLDRVSDGRAGWTVRVSTTGAGVSVLGPSGVPGSPQGDPVISVPVTDPDTSEIAARYADVAYIRATDRPSAGTAREALRTRASAHGRDPGALTVLADLAVDFRGGENRAGAIGHSGGPLYQGGPVHLADLIADWQQSGAVDGFHIRPLDPPRDLERFVNGTVALLQHRSLFRGFYPGTTLREHLGLARPVNRYSLAREADR</sequence>
<dbReference type="InterPro" id="IPR011251">
    <property type="entry name" value="Luciferase-like_dom"/>
</dbReference>
<evidence type="ECO:0000259" key="5">
    <source>
        <dbReference type="Pfam" id="PF00296"/>
    </source>
</evidence>
<evidence type="ECO:0000256" key="3">
    <source>
        <dbReference type="ARBA" id="ARBA00023002"/>
    </source>
</evidence>
<dbReference type="GO" id="GO:0004497">
    <property type="term" value="F:monooxygenase activity"/>
    <property type="evidence" value="ECO:0007669"/>
    <property type="project" value="UniProtKB-KW"/>
</dbReference>
<dbReference type="InterPro" id="IPR036661">
    <property type="entry name" value="Luciferase-like_sf"/>
</dbReference>
<evidence type="ECO:0000256" key="4">
    <source>
        <dbReference type="ARBA" id="ARBA00023033"/>
    </source>
</evidence>
<reference evidence="6 7" key="1">
    <citation type="submission" date="2019-04" db="EMBL/GenBank/DDBJ databases">
        <title>Streptomyces oryziradicis sp. nov., a novel actinomycete isolated from rhizosphere soil of rice (Oryza sativa L.).</title>
        <authorList>
            <person name="Li C."/>
        </authorList>
    </citation>
    <scope>NUCLEOTIDE SEQUENCE [LARGE SCALE GENOMIC DNA]</scope>
    <source>
        <strain evidence="6 7">NEAU-C40</strain>
    </source>
</reference>
<keyword evidence="1" id="KW-0285">Flavoprotein</keyword>